<dbReference type="InterPro" id="IPR036047">
    <property type="entry name" value="F-box-like_dom_sf"/>
</dbReference>
<dbReference type="AlphaFoldDB" id="A0A6A6BBZ1"/>
<feature type="domain" description="F-box" evidence="1">
    <location>
        <begin position="3"/>
        <end position="49"/>
    </location>
</feature>
<evidence type="ECO:0000259" key="1">
    <source>
        <dbReference type="PROSITE" id="PS50181"/>
    </source>
</evidence>
<dbReference type="InterPro" id="IPR001810">
    <property type="entry name" value="F-box_dom"/>
</dbReference>
<protein>
    <recommendedName>
        <fullName evidence="1">F-box domain-containing protein</fullName>
    </recommendedName>
</protein>
<sequence length="472" mass="52102">MDNALVNALPEELLDRILSETNPQTLTCLAQVSRKFHRLAASRLRYASHTHHSNEDHHHFRQLLSTLIRRPDLAAHMELVDIDDMQWEETPPVDPYEGHFPDPVPPTDLADLFCTAAQKLDVPDKDAFLTYLRKGKEAAEMALFLWLAPNLSKLVLRWMFSPSNRSICNLLHAAGEPVGDYEDAIRPLSRLHTLILTDESDVPFLPVLLRFYCLPSLRAVLVAGNPVAAPNEIPIVFEPPANTRSLPLDRAAFTYARLPFTTLRYLVISRYNLKSLTLHWADAGATFPSDAEDMLHPLKWHANTLERLALDTGGATGLPALLGLKQGSWLKALHISGQLLTGYPTYGGARGDAAAGALGPAPFLDPAQLLPGKTLEVLSLSSGTKGDAGFERFLAALATAGAGKREDFPRLRQVEVWPVDGDGYCVSSAFLEGLRGVFASWGVRLITVGEERHALDFEWYRCGRVVQLGEAR</sequence>
<gene>
    <name evidence="2" type="ORF">K452DRAFT_319365</name>
</gene>
<dbReference type="GeneID" id="54301727"/>
<dbReference type="Gene3D" id="1.20.1280.50">
    <property type="match status" value="1"/>
</dbReference>
<evidence type="ECO:0000313" key="2">
    <source>
        <dbReference type="EMBL" id="KAF2141128.1"/>
    </source>
</evidence>
<name>A0A6A6BBZ1_9PEZI</name>
<dbReference type="RefSeq" id="XP_033396841.1">
    <property type="nucleotide sequence ID" value="XM_033544231.1"/>
</dbReference>
<keyword evidence="3" id="KW-1185">Reference proteome</keyword>
<organism evidence="2 3">
    <name type="scientific">Aplosporella prunicola CBS 121167</name>
    <dbReference type="NCBI Taxonomy" id="1176127"/>
    <lineage>
        <taxon>Eukaryota</taxon>
        <taxon>Fungi</taxon>
        <taxon>Dikarya</taxon>
        <taxon>Ascomycota</taxon>
        <taxon>Pezizomycotina</taxon>
        <taxon>Dothideomycetes</taxon>
        <taxon>Dothideomycetes incertae sedis</taxon>
        <taxon>Botryosphaeriales</taxon>
        <taxon>Aplosporellaceae</taxon>
        <taxon>Aplosporella</taxon>
    </lineage>
</organism>
<dbReference type="PROSITE" id="PS50181">
    <property type="entry name" value="FBOX"/>
    <property type="match status" value="1"/>
</dbReference>
<dbReference type="OrthoDB" id="3800724at2759"/>
<dbReference type="EMBL" id="ML995488">
    <property type="protein sequence ID" value="KAF2141128.1"/>
    <property type="molecule type" value="Genomic_DNA"/>
</dbReference>
<dbReference type="SUPFAM" id="SSF52058">
    <property type="entry name" value="L domain-like"/>
    <property type="match status" value="1"/>
</dbReference>
<dbReference type="SUPFAM" id="SSF81383">
    <property type="entry name" value="F-box domain"/>
    <property type="match status" value="1"/>
</dbReference>
<accession>A0A6A6BBZ1</accession>
<proteinExistence type="predicted"/>
<dbReference type="Proteomes" id="UP000799438">
    <property type="component" value="Unassembled WGS sequence"/>
</dbReference>
<reference evidence="2" key="1">
    <citation type="journal article" date="2020" name="Stud. Mycol.">
        <title>101 Dothideomycetes genomes: a test case for predicting lifestyles and emergence of pathogens.</title>
        <authorList>
            <person name="Haridas S."/>
            <person name="Albert R."/>
            <person name="Binder M."/>
            <person name="Bloem J."/>
            <person name="Labutti K."/>
            <person name="Salamov A."/>
            <person name="Andreopoulos B."/>
            <person name="Baker S."/>
            <person name="Barry K."/>
            <person name="Bills G."/>
            <person name="Bluhm B."/>
            <person name="Cannon C."/>
            <person name="Castanera R."/>
            <person name="Culley D."/>
            <person name="Daum C."/>
            <person name="Ezra D."/>
            <person name="Gonzalez J."/>
            <person name="Henrissat B."/>
            <person name="Kuo A."/>
            <person name="Liang C."/>
            <person name="Lipzen A."/>
            <person name="Lutzoni F."/>
            <person name="Magnuson J."/>
            <person name="Mondo S."/>
            <person name="Nolan M."/>
            <person name="Ohm R."/>
            <person name="Pangilinan J."/>
            <person name="Park H.-J."/>
            <person name="Ramirez L."/>
            <person name="Alfaro M."/>
            <person name="Sun H."/>
            <person name="Tritt A."/>
            <person name="Yoshinaga Y."/>
            <person name="Zwiers L.-H."/>
            <person name="Turgeon B."/>
            <person name="Goodwin S."/>
            <person name="Spatafora J."/>
            <person name="Crous P."/>
            <person name="Grigoriev I."/>
        </authorList>
    </citation>
    <scope>NUCLEOTIDE SEQUENCE</scope>
    <source>
        <strain evidence="2">CBS 121167</strain>
    </source>
</reference>
<evidence type="ECO:0000313" key="3">
    <source>
        <dbReference type="Proteomes" id="UP000799438"/>
    </source>
</evidence>
<dbReference type="Pfam" id="PF12937">
    <property type="entry name" value="F-box-like"/>
    <property type="match status" value="1"/>
</dbReference>